<feature type="binding site" evidence="7">
    <location>
        <begin position="301"/>
        <end position="303"/>
    </location>
    <ligand>
        <name>substrate</name>
    </ligand>
</feature>
<dbReference type="Gene3D" id="3.20.20.140">
    <property type="entry name" value="Metal-dependent hydrolases"/>
    <property type="match status" value="1"/>
</dbReference>
<feature type="binding site" evidence="8">
    <location>
        <position position="118"/>
    </location>
    <ligand>
        <name>Zn(2+)</name>
        <dbReference type="ChEBI" id="CHEBI:29105"/>
    </ligand>
</feature>
<evidence type="ECO:0000256" key="7">
    <source>
        <dbReference type="PIRSR" id="PIRSR038994-2"/>
    </source>
</evidence>
<dbReference type="Pfam" id="PF01979">
    <property type="entry name" value="Amidohydro_1"/>
    <property type="match status" value="1"/>
</dbReference>
<gene>
    <name evidence="10" type="ORF">CGZ91_06720</name>
</gene>
<feature type="binding site" evidence="7">
    <location>
        <position position="242"/>
    </location>
    <ligand>
        <name>substrate</name>
    </ligand>
</feature>
<protein>
    <submittedName>
        <fullName evidence="10">N-acetylglucosamine-6-phosphate deacetylase</fullName>
    </submittedName>
</protein>
<dbReference type="AlphaFoldDB" id="A0A255EI09"/>
<keyword evidence="4 5" id="KW-0119">Carbohydrate metabolism</keyword>
<dbReference type="OrthoDB" id="9776488at2"/>
<evidence type="ECO:0000256" key="8">
    <source>
        <dbReference type="PIRSR" id="PIRSR038994-3"/>
    </source>
</evidence>
<dbReference type="SUPFAM" id="SSF51556">
    <property type="entry name" value="Metallo-dependent hydrolases"/>
    <property type="match status" value="1"/>
</dbReference>
<comment type="cofactor">
    <cofactor evidence="8">
        <name>a divalent metal cation</name>
        <dbReference type="ChEBI" id="CHEBI:60240"/>
    </cofactor>
    <text evidence="8">Binds 1 divalent metal cation per subunit.</text>
</comment>
<dbReference type="RefSeq" id="WP_094453627.1">
    <property type="nucleotide sequence ID" value="NZ_NMVJ01000006.1"/>
</dbReference>
<sequence length="374" mass="38738">MSQLTGRLADGSTATVSWDGDRITSIEASSDAAEGLLLPGLVDIQVNGYAGFDVNAVDLDTATMRSYVDALAARGTTSSCPTVITATHESIVASLTGVARAVREDPVVAASVLGIHVEGPYLSTVPGAVGAHNGTVMHDPDPAELAEWIEAAEGLLRWVTLAPERPGTGAYIEAATKAGVRISVGHCDASPEDIHAAADAGATMCTHLGNGIQPELPRHPNQIWSQLAEDRLHAGFIGDGHHLPADAFVAMLRAKGLERSYLVSDAATLAGVEPGIYQTPVGGEVEVTADGAIKLVGRPGLAGSGACLAQCLEWITTSTPYSLTEILPLATSQPADLVGAHDRGRLEVGAVADLVLFSEDWQVQQVVRAGQPLT</sequence>
<proteinExistence type="inferred from homology"/>
<feature type="domain" description="Amidohydrolase-related" evidence="9">
    <location>
        <begin position="37"/>
        <end position="371"/>
    </location>
</feature>
<evidence type="ECO:0000256" key="2">
    <source>
        <dbReference type="ARBA" id="ARBA00022723"/>
    </source>
</evidence>
<dbReference type="EMBL" id="NMVJ01000006">
    <property type="protein sequence ID" value="OYN91147.1"/>
    <property type="molecule type" value="Genomic_DNA"/>
</dbReference>
<evidence type="ECO:0000256" key="6">
    <source>
        <dbReference type="PIRSR" id="PIRSR038994-1"/>
    </source>
</evidence>
<comment type="similarity">
    <text evidence="1 5">Belongs to the metallo-dependent hydrolases superfamily. NagA family.</text>
</comment>
<dbReference type="GO" id="GO:0006046">
    <property type="term" value="P:N-acetylglucosamine catabolic process"/>
    <property type="evidence" value="ECO:0007669"/>
    <property type="project" value="TreeGrafter"/>
</dbReference>
<accession>A0A255EI09</accession>
<dbReference type="PANTHER" id="PTHR11113">
    <property type="entry name" value="N-ACETYLGLUCOSAMINE-6-PHOSPHATE DEACETYLASE"/>
    <property type="match status" value="1"/>
</dbReference>
<keyword evidence="2 8" id="KW-0479">Metal-binding</keyword>
<dbReference type="Proteomes" id="UP000216300">
    <property type="component" value="Unassembled WGS sequence"/>
</dbReference>
<evidence type="ECO:0000313" key="11">
    <source>
        <dbReference type="Proteomes" id="UP000216300"/>
    </source>
</evidence>
<dbReference type="InterPro" id="IPR003764">
    <property type="entry name" value="GlcNAc_6-P_deAcase"/>
</dbReference>
<feature type="active site" description="Proton donor/acceptor" evidence="6">
    <location>
        <position position="265"/>
    </location>
</feature>
<feature type="binding site" evidence="7">
    <location>
        <begin position="210"/>
        <end position="211"/>
    </location>
    <ligand>
        <name>substrate</name>
    </ligand>
</feature>
<name>A0A255EI09_9ACTN</name>
<dbReference type="InterPro" id="IPR006680">
    <property type="entry name" value="Amidohydro-rel"/>
</dbReference>
<dbReference type="PIRSF" id="PIRSF038994">
    <property type="entry name" value="NagA"/>
    <property type="match status" value="1"/>
</dbReference>
<keyword evidence="11" id="KW-1185">Reference proteome</keyword>
<reference evidence="10 11" key="1">
    <citation type="submission" date="2017-07" db="EMBL/GenBank/DDBJ databases">
        <title>Draft whole genome sequences of clinical Proprionibacteriaceae strains.</title>
        <authorList>
            <person name="Bernier A.-M."/>
            <person name="Bernard K."/>
            <person name="Domingo M.-C."/>
        </authorList>
    </citation>
    <scope>NUCLEOTIDE SEQUENCE [LARGE SCALE GENOMIC DNA]</scope>
    <source>
        <strain evidence="10 11">NML 150081</strain>
    </source>
</reference>
<feature type="binding site" evidence="8">
    <location>
        <position position="207"/>
    </location>
    <ligand>
        <name>Zn(2+)</name>
        <dbReference type="ChEBI" id="CHEBI:29105"/>
    </ligand>
</feature>
<feature type="binding site" evidence="8">
    <location>
        <position position="186"/>
    </location>
    <ligand>
        <name>Zn(2+)</name>
        <dbReference type="ChEBI" id="CHEBI:29105"/>
    </ligand>
</feature>
<evidence type="ECO:0000256" key="3">
    <source>
        <dbReference type="ARBA" id="ARBA00022801"/>
    </source>
</evidence>
<evidence type="ECO:0000256" key="4">
    <source>
        <dbReference type="ARBA" id="ARBA00023277"/>
    </source>
</evidence>
<dbReference type="GO" id="GO:0008448">
    <property type="term" value="F:N-acetylglucosamine-6-phosphate deacetylase activity"/>
    <property type="evidence" value="ECO:0007669"/>
    <property type="project" value="InterPro"/>
</dbReference>
<dbReference type="SUPFAM" id="SSF51338">
    <property type="entry name" value="Composite domain of metallo-dependent hydrolases"/>
    <property type="match status" value="1"/>
</dbReference>
<evidence type="ECO:0000259" key="9">
    <source>
        <dbReference type="Pfam" id="PF01979"/>
    </source>
</evidence>
<comment type="caution">
    <text evidence="10">The sequence shown here is derived from an EMBL/GenBank/DDBJ whole genome shotgun (WGS) entry which is preliminary data.</text>
</comment>
<evidence type="ECO:0000256" key="1">
    <source>
        <dbReference type="ARBA" id="ARBA00010716"/>
    </source>
</evidence>
<evidence type="ECO:0000256" key="5">
    <source>
        <dbReference type="PIRNR" id="PIRNR038994"/>
    </source>
</evidence>
<dbReference type="PANTHER" id="PTHR11113:SF14">
    <property type="entry name" value="N-ACETYLGLUCOSAMINE-6-PHOSPHATE DEACETYLASE"/>
    <property type="match status" value="1"/>
</dbReference>
<organism evidence="10 11">
    <name type="scientific">Parenemella sanctibonifatiensis</name>
    <dbReference type="NCBI Taxonomy" id="2016505"/>
    <lineage>
        <taxon>Bacteria</taxon>
        <taxon>Bacillati</taxon>
        <taxon>Actinomycetota</taxon>
        <taxon>Actinomycetes</taxon>
        <taxon>Propionibacteriales</taxon>
        <taxon>Propionibacteriaceae</taxon>
        <taxon>Parenemella</taxon>
    </lineage>
</organism>
<feature type="binding site" evidence="7">
    <location>
        <position position="131"/>
    </location>
    <ligand>
        <name>substrate</name>
    </ligand>
</feature>
<dbReference type="InterPro" id="IPR032466">
    <property type="entry name" value="Metal_Hydrolase"/>
</dbReference>
<evidence type="ECO:0000313" key="10">
    <source>
        <dbReference type="EMBL" id="OYN91147.1"/>
    </source>
</evidence>
<dbReference type="GO" id="GO:0046872">
    <property type="term" value="F:metal ion binding"/>
    <property type="evidence" value="ECO:0007669"/>
    <property type="project" value="UniProtKB-KW"/>
</dbReference>
<dbReference type="Gene3D" id="2.30.40.10">
    <property type="entry name" value="Urease, subunit C, domain 1"/>
    <property type="match status" value="1"/>
</dbReference>
<dbReference type="InterPro" id="IPR011059">
    <property type="entry name" value="Metal-dep_hydrolase_composite"/>
</dbReference>
<keyword evidence="3 5" id="KW-0378">Hydrolase</keyword>
<feature type="binding site" evidence="7">
    <location>
        <position position="218"/>
    </location>
    <ligand>
        <name>substrate</name>
    </ligand>
</feature>